<feature type="region of interest" description="Disordered" evidence="1">
    <location>
        <begin position="1"/>
        <end position="182"/>
    </location>
</feature>
<dbReference type="AlphaFoldDB" id="L7UBW1"/>
<feature type="compositionally biased region" description="Polar residues" evidence="1">
    <location>
        <begin position="115"/>
        <end position="130"/>
    </location>
</feature>
<protein>
    <recommendedName>
        <fullName evidence="2">YprB ribonuclease H-like domain-containing protein</fullName>
    </recommendedName>
</protein>
<dbReference type="InterPro" id="IPR012337">
    <property type="entry name" value="RNaseH-like_sf"/>
</dbReference>
<evidence type="ECO:0000256" key="1">
    <source>
        <dbReference type="SAM" id="MobiDB-lite"/>
    </source>
</evidence>
<dbReference type="PATRIC" id="fig|1278073.3.peg.4153"/>
<dbReference type="PANTHER" id="PTHR38462">
    <property type="entry name" value="EXONUCLEASE-LIKE PROTEIN"/>
    <property type="match status" value="1"/>
</dbReference>
<dbReference type="eggNOG" id="COG3359">
    <property type="taxonomic scope" value="Bacteria"/>
</dbReference>
<dbReference type="RefSeq" id="WP_015349640.1">
    <property type="nucleotide sequence ID" value="NC_020126.1"/>
</dbReference>
<evidence type="ECO:0000313" key="4">
    <source>
        <dbReference type="Proteomes" id="UP000011131"/>
    </source>
</evidence>
<keyword evidence="4" id="KW-1185">Reference proteome</keyword>
<dbReference type="PANTHER" id="PTHR38462:SF1">
    <property type="entry name" value="YPRB RIBONUCLEASE H-LIKE DOMAIN-CONTAINING PROTEIN"/>
    <property type="match status" value="1"/>
</dbReference>
<proteinExistence type="predicted"/>
<organism evidence="3 4">
    <name type="scientific">Myxococcus stipitatus (strain DSM 14675 / JCM 12634 / Mx s8)</name>
    <dbReference type="NCBI Taxonomy" id="1278073"/>
    <lineage>
        <taxon>Bacteria</taxon>
        <taxon>Pseudomonadati</taxon>
        <taxon>Myxococcota</taxon>
        <taxon>Myxococcia</taxon>
        <taxon>Myxococcales</taxon>
        <taxon>Cystobacterineae</taxon>
        <taxon>Myxococcaceae</taxon>
        <taxon>Myxococcus</taxon>
    </lineage>
</organism>
<dbReference type="GO" id="GO:0003676">
    <property type="term" value="F:nucleic acid binding"/>
    <property type="evidence" value="ECO:0007669"/>
    <property type="project" value="InterPro"/>
</dbReference>
<dbReference type="Gene3D" id="3.30.420.10">
    <property type="entry name" value="Ribonuclease H-like superfamily/Ribonuclease H"/>
    <property type="match status" value="1"/>
</dbReference>
<feature type="domain" description="YprB ribonuclease H-like" evidence="2">
    <location>
        <begin position="233"/>
        <end position="400"/>
    </location>
</feature>
<evidence type="ECO:0000259" key="2">
    <source>
        <dbReference type="Pfam" id="PF13482"/>
    </source>
</evidence>
<feature type="compositionally biased region" description="Polar residues" evidence="1">
    <location>
        <begin position="77"/>
        <end position="89"/>
    </location>
</feature>
<dbReference type="KEGG" id="msd:MYSTI_04079"/>
<evidence type="ECO:0000313" key="3">
    <source>
        <dbReference type="EMBL" id="AGC45380.1"/>
    </source>
</evidence>
<dbReference type="Pfam" id="PF13482">
    <property type="entry name" value="RNase_H_2"/>
    <property type="match status" value="1"/>
</dbReference>
<dbReference type="InterPro" id="IPR036397">
    <property type="entry name" value="RNaseH_sf"/>
</dbReference>
<dbReference type="SUPFAM" id="SSF53098">
    <property type="entry name" value="Ribonuclease H-like"/>
    <property type="match status" value="1"/>
</dbReference>
<dbReference type="STRING" id="1278073.MYSTI_04079"/>
<gene>
    <name evidence="3" type="ordered locus">MYSTI_04079</name>
</gene>
<reference evidence="3 4" key="1">
    <citation type="journal article" date="2013" name="Genome Announc.">
        <title>Complete genome sequence of Myxococcus stipitatus strain DSM 14675, a fruiting myxobacterium.</title>
        <authorList>
            <person name="Huntley S."/>
            <person name="Kneip S."/>
            <person name="Treuner-Lange A."/>
            <person name="Sogaard-Andersen L."/>
        </authorList>
    </citation>
    <scope>NUCLEOTIDE SEQUENCE [LARGE SCALE GENOMIC DNA]</scope>
    <source>
        <strain evidence="4">DSM 14675 / JCM 12634 / Mx s8</strain>
    </source>
</reference>
<dbReference type="Proteomes" id="UP000011131">
    <property type="component" value="Chromosome"/>
</dbReference>
<feature type="compositionally biased region" description="Pro residues" evidence="1">
    <location>
        <begin position="22"/>
        <end position="31"/>
    </location>
</feature>
<dbReference type="OrthoDB" id="9790530at2"/>
<sequence>MDLKRKLARLTGVGPGGKPAPRGAPTPPVAPEPRAEGVDTELASGLPAVTHPRAQGVDTDLASGLPVVAGPRVESGSVASPSCPLSVTEQRAEAENAAPLSGLLAVSGPRPNESAPPSGSPSVTESRQPSTEPPRPSDPRVESLRRMLAEWSERQGQTSARRAATPERARPGPLPVAPQDTPHGTVHVSERVLAPDHHHGTAPVAGALDVEGALVARLALHEDLAGVDYQRMLFLDTETTGLAGGTGTVPFLVGLAWFEGRSLRVHQLFLRKLGEEAPMLRVLAERMAASSCLVTFNGKSFDWPLLRTRFVLNRVKTPAELPHLDLLHCARRVFKHRGAGTRLVHMEEHVLGHRRVDDVDGSLIPDLYFRYLRGGDGSALTPVLEHNANDLLLLAALLGELVRRFRAGDGTDVPSGEDPRDLLGFAGVAFRAGDHARARAFAHAATRGSGAVGMEAHALASRLARMAGEPQAAAEHLHQALTAARGVQAATLHLELAKLYEHSLKDLPAALRHARLSAAAEAPEDHQRRLLRIEGRLERSARAHSLDLEARPPRSGA</sequence>
<dbReference type="EMBL" id="CP004025">
    <property type="protein sequence ID" value="AGC45380.1"/>
    <property type="molecule type" value="Genomic_DNA"/>
</dbReference>
<dbReference type="HOGENOM" id="CLU_035904_1_0_7"/>
<feature type="compositionally biased region" description="Basic and acidic residues" evidence="1">
    <location>
        <begin position="135"/>
        <end position="153"/>
    </location>
</feature>
<dbReference type="InterPro" id="IPR038720">
    <property type="entry name" value="YprB_RNase_H-like_dom"/>
</dbReference>
<accession>L7UBW1</accession>
<name>L7UBW1_MYXSD</name>